<dbReference type="RefSeq" id="WP_185762812.1">
    <property type="nucleotide sequence ID" value="NZ_CM017506.1"/>
</dbReference>
<gene>
    <name evidence="1" type="ORF">CEQ21_07640</name>
</gene>
<protein>
    <recommendedName>
        <fullName evidence="2">Guanylate cyclase domain-containing protein</fullName>
    </recommendedName>
</protein>
<evidence type="ECO:0008006" key="2">
    <source>
        <dbReference type="Google" id="ProtNLM"/>
    </source>
</evidence>
<reference evidence="1" key="1">
    <citation type="submission" date="2018-10" db="EMBL/GenBank/DDBJ databases">
        <title>FDA dAtabase for Regulatory Grade micrObial Sequences (FDA-ARGOS): Supporting development and validation of Infectious Disease Dx tests.</title>
        <authorList>
            <person name="Minogue T."/>
            <person name="Wolcott M."/>
            <person name="Wasieloski L."/>
            <person name="Aguilar W."/>
            <person name="Moore D."/>
            <person name="Tallon L.J."/>
            <person name="Sadzewicz L."/>
            <person name="Sengamalay N."/>
            <person name="Ott S."/>
            <person name="Godinez A."/>
            <person name="Nagaraj S."/>
            <person name="Vavikolanu K."/>
            <person name="Vyas G."/>
            <person name="Nadendla S."/>
            <person name="Aluvathingal J."/>
            <person name="Sichtig H."/>
        </authorList>
    </citation>
    <scope>NUCLEOTIDE SEQUENCE</scope>
    <source>
        <strain evidence="1">FDAARGOS_343</strain>
        <plasmid evidence="1">unnamed2</plasmid>
    </source>
</reference>
<evidence type="ECO:0000313" key="1">
    <source>
        <dbReference type="EMBL" id="TRZ39232.1"/>
    </source>
</evidence>
<geneLocation type="plasmid" evidence="1">
    <name>unnamed2</name>
</geneLocation>
<keyword evidence="1" id="KW-0614">Plasmid</keyword>
<organism evidence="1">
    <name type="scientific">Niallia circulans</name>
    <name type="common">Bacillus circulans</name>
    <dbReference type="NCBI Taxonomy" id="1397"/>
    <lineage>
        <taxon>Bacteria</taxon>
        <taxon>Bacillati</taxon>
        <taxon>Bacillota</taxon>
        <taxon>Bacilli</taxon>
        <taxon>Bacillales</taxon>
        <taxon>Bacillaceae</taxon>
        <taxon>Niallia</taxon>
    </lineage>
</organism>
<accession>A0A553SQG6</accession>
<proteinExistence type="predicted"/>
<sequence length="234" mass="27173">MNEIQGYQEKILIFFDILGFKNLVLNDYKDEPDKISKILSTMHLMSSGTYSSEVIFFSDSVVNIIDSKPRFKTQNFSYYLDAIMSDISNIQYTMLNTYGVLIRGSIVLGDIIFNKEINQLFGPALIKAYELESEISIYPRFIVETNLIKKLGKDINRTKVTRDFDGHYYVDLFKWLITIEEDKAYLHKLKLNLEEKINTINSSKKPNLSVLSKYHWFLGKITAAEQMESKSIKD</sequence>
<name>A0A553SQG6_NIACI</name>
<dbReference type="AlphaFoldDB" id="A0A553SQG6"/>
<dbReference type="EMBL" id="RIBP01000003">
    <property type="protein sequence ID" value="TRZ39232.1"/>
    <property type="molecule type" value="Genomic_DNA"/>
</dbReference>
<dbReference type="Proteomes" id="UP000319837">
    <property type="component" value="Plasmid unnamed2"/>
</dbReference>
<comment type="caution">
    <text evidence="1">The sequence shown here is derived from an EMBL/GenBank/DDBJ whole genome shotgun (WGS) entry which is preliminary data.</text>
</comment>